<evidence type="ECO:0000313" key="8">
    <source>
        <dbReference type="Proteomes" id="UP000029640"/>
    </source>
</evidence>
<dbReference type="CDD" id="cd08189">
    <property type="entry name" value="Fe-ADH-like"/>
    <property type="match status" value="1"/>
</dbReference>
<protein>
    <submittedName>
        <fullName evidence="7">Alcohol dehydrogenase</fullName>
        <ecNumber evidence="7">1.1.1.1</ecNumber>
    </submittedName>
</protein>
<dbReference type="Pfam" id="PF00465">
    <property type="entry name" value="Fe-ADH"/>
    <property type="match status" value="1"/>
</dbReference>
<reference evidence="7 8" key="1">
    <citation type="journal article" date="2014" name="Genome Announc.">
        <title>Genome Sequence of Gammaproteobacterial Pseudohaliea rubra Type Strain DSM 19751, Isolated from Coastal Seawater of the Mediterranean Sea.</title>
        <authorList>
            <person name="Spring S."/>
            <person name="Fiebig A."/>
            <person name="Riedel T."/>
            <person name="Goker M."/>
            <person name="Klenk H.P."/>
        </authorList>
    </citation>
    <scope>NUCLEOTIDE SEQUENCE [LARGE SCALE GENOMIC DNA]</scope>
    <source>
        <strain evidence="7 8">DSM 19751</strain>
    </source>
</reference>
<dbReference type="GO" id="GO:0046872">
    <property type="term" value="F:metal ion binding"/>
    <property type="evidence" value="ECO:0007669"/>
    <property type="project" value="InterPro"/>
</dbReference>
<evidence type="ECO:0000256" key="3">
    <source>
        <dbReference type="ARBA" id="ARBA00023002"/>
    </source>
</evidence>
<evidence type="ECO:0000256" key="4">
    <source>
        <dbReference type="ARBA" id="ARBA00023027"/>
    </source>
</evidence>
<sequence length="399" mass="42046">MLIRKIKHSLYFALVKVLVAFAPSVSYLAFAGPGSSRQLGEHILRGGQRRLLVVTDKPLRDLGIADKAVEALVAGGADIAWYDGVQPNPTFTQVDEGIAALKAHRAEAVLAVGGGSSIDAAKVIAAGGCSDEDPRDWVGFGKVKHDVMPIYVIPTTAGTGSEATMGAVISNSETREKGVLSGKALHPAAVALDSDLMLGMPPAITAATGMDALTHAIEAYISTWDRGTRTEYSRRAIRMIFDHLRTAYNDGADREARDAMAMAAYYAGIAINQVNVGNVHAIAHQIGGKYGIPHGLANALVLPHVLEFCRKEAEEKLAELAVLVGAADAGEPRAQQADAFIAAVRELSAAVGIPETTEEVKAEDFDYLVDLAVNEAAGYFAPRLLDPGSTRAILGKIAA</sequence>
<dbReference type="PANTHER" id="PTHR11496:SF102">
    <property type="entry name" value="ALCOHOL DEHYDROGENASE 4"/>
    <property type="match status" value="1"/>
</dbReference>
<dbReference type="AlphaFoldDB" id="A0A095XTS3"/>
<dbReference type="EMBL" id="AUVB01000070">
    <property type="protein sequence ID" value="KGE03056.1"/>
    <property type="molecule type" value="Genomic_DNA"/>
</dbReference>
<dbReference type="RefSeq" id="WP_035514647.1">
    <property type="nucleotide sequence ID" value="NZ_KN234750.1"/>
</dbReference>
<keyword evidence="8" id="KW-1185">Reference proteome</keyword>
<keyword evidence="3 7" id="KW-0560">Oxidoreductase</keyword>
<dbReference type="InterPro" id="IPR039697">
    <property type="entry name" value="Alcohol_dehydrogenase_Fe"/>
</dbReference>
<dbReference type="Pfam" id="PF25137">
    <property type="entry name" value="ADH_Fe_C"/>
    <property type="match status" value="1"/>
</dbReference>
<keyword evidence="4" id="KW-0520">NAD</keyword>
<comment type="cofactor">
    <cofactor evidence="1">
        <name>Fe cation</name>
        <dbReference type="ChEBI" id="CHEBI:24875"/>
    </cofactor>
</comment>
<dbReference type="Proteomes" id="UP000029640">
    <property type="component" value="Unassembled WGS sequence"/>
</dbReference>
<dbReference type="HOGENOM" id="CLU_007207_0_0_6"/>
<dbReference type="SUPFAM" id="SSF56796">
    <property type="entry name" value="Dehydroquinate synthase-like"/>
    <property type="match status" value="1"/>
</dbReference>
<comment type="caution">
    <text evidence="7">The sequence shown here is derived from an EMBL/GenBank/DDBJ whole genome shotgun (WGS) entry which is preliminary data.</text>
</comment>
<proteinExistence type="inferred from homology"/>
<dbReference type="PROSITE" id="PS00060">
    <property type="entry name" value="ADH_IRON_2"/>
    <property type="match status" value="1"/>
</dbReference>
<comment type="similarity">
    <text evidence="2">Belongs to the iron-containing alcohol dehydrogenase family.</text>
</comment>
<feature type="domain" description="Fe-containing alcohol dehydrogenase-like C-terminal" evidence="6">
    <location>
        <begin position="205"/>
        <end position="386"/>
    </location>
</feature>
<dbReference type="InterPro" id="IPR001670">
    <property type="entry name" value="ADH_Fe/GldA"/>
</dbReference>
<evidence type="ECO:0000256" key="2">
    <source>
        <dbReference type="ARBA" id="ARBA00007358"/>
    </source>
</evidence>
<evidence type="ECO:0000259" key="6">
    <source>
        <dbReference type="Pfam" id="PF25137"/>
    </source>
</evidence>
<evidence type="ECO:0000313" key="7">
    <source>
        <dbReference type="EMBL" id="KGE03056.1"/>
    </source>
</evidence>
<dbReference type="FunFam" id="3.40.50.1970:FF:000003">
    <property type="entry name" value="Alcohol dehydrogenase, iron-containing"/>
    <property type="match status" value="1"/>
</dbReference>
<dbReference type="InterPro" id="IPR056798">
    <property type="entry name" value="ADH_Fe_C"/>
</dbReference>
<dbReference type="PANTHER" id="PTHR11496">
    <property type="entry name" value="ALCOHOL DEHYDROGENASE"/>
    <property type="match status" value="1"/>
</dbReference>
<dbReference type="Gene3D" id="1.20.1090.10">
    <property type="entry name" value="Dehydroquinate synthase-like - alpha domain"/>
    <property type="match status" value="1"/>
</dbReference>
<dbReference type="STRING" id="1265313.HRUBRA_02288"/>
<gene>
    <name evidence="7" type="ORF">HRUBRA_02288</name>
</gene>
<dbReference type="EC" id="1.1.1.1" evidence="7"/>
<accession>A0A095XTS3</accession>
<dbReference type="Gene3D" id="3.40.50.1970">
    <property type="match status" value="1"/>
</dbReference>
<organism evidence="7 8">
    <name type="scientific">Pseudohaliea rubra DSM 19751</name>
    <dbReference type="NCBI Taxonomy" id="1265313"/>
    <lineage>
        <taxon>Bacteria</taxon>
        <taxon>Pseudomonadati</taxon>
        <taxon>Pseudomonadota</taxon>
        <taxon>Gammaproteobacteria</taxon>
        <taxon>Cellvibrionales</taxon>
        <taxon>Halieaceae</taxon>
        <taxon>Pseudohaliea</taxon>
    </lineage>
</organism>
<dbReference type="InterPro" id="IPR018211">
    <property type="entry name" value="ADH_Fe_CS"/>
</dbReference>
<name>A0A095XTS3_9GAMM</name>
<evidence type="ECO:0000256" key="1">
    <source>
        <dbReference type="ARBA" id="ARBA00001962"/>
    </source>
</evidence>
<dbReference type="eggNOG" id="COG1454">
    <property type="taxonomic scope" value="Bacteria"/>
</dbReference>
<evidence type="ECO:0000259" key="5">
    <source>
        <dbReference type="Pfam" id="PF00465"/>
    </source>
</evidence>
<dbReference type="PATRIC" id="fig|1265313.6.peg.2259"/>
<feature type="domain" description="Alcohol dehydrogenase iron-type/glycerol dehydrogenase GldA" evidence="5">
    <location>
        <begin position="31"/>
        <end position="193"/>
    </location>
</feature>
<dbReference type="GO" id="GO:0004022">
    <property type="term" value="F:alcohol dehydrogenase (NAD+) activity"/>
    <property type="evidence" value="ECO:0007669"/>
    <property type="project" value="UniProtKB-EC"/>
</dbReference>
<dbReference type="FunFam" id="1.20.1090.10:FF:000001">
    <property type="entry name" value="Aldehyde-alcohol dehydrogenase"/>
    <property type="match status" value="1"/>
</dbReference>